<dbReference type="PANTHER" id="PTHR43734:SF1">
    <property type="entry name" value="PHYTOENE DESATURASE"/>
    <property type="match status" value="1"/>
</dbReference>
<dbReference type="Gene3D" id="3.50.50.60">
    <property type="entry name" value="FAD/NAD(P)-binding domain"/>
    <property type="match status" value="1"/>
</dbReference>
<name>A0ABU0ANB0_9BACI</name>
<evidence type="ECO:0000259" key="4">
    <source>
        <dbReference type="Pfam" id="PF01593"/>
    </source>
</evidence>
<protein>
    <submittedName>
        <fullName evidence="5">Phytoene dehydrogenase-like protein</fullName>
    </submittedName>
</protein>
<evidence type="ECO:0000256" key="3">
    <source>
        <dbReference type="ARBA" id="ARBA00038322"/>
    </source>
</evidence>
<dbReference type="EMBL" id="JAUSUB010000028">
    <property type="protein sequence ID" value="MDQ0272769.1"/>
    <property type="molecule type" value="Genomic_DNA"/>
</dbReference>
<dbReference type="InterPro" id="IPR002937">
    <property type="entry name" value="Amino_oxidase"/>
</dbReference>
<comment type="cofactor">
    <cofactor evidence="1">
        <name>FAD</name>
        <dbReference type="ChEBI" id="CHEBI:57692"/>
    </cofactor>
</comment>
<dbReference type="RefSeq" id="WP_307478223.1">
    <property type="nucleotide sequence ID" value="NZ_JAUSUB010000028.1"/>
</dbReference>
<dbReference type="SUPFAM" id="SSF51905">
    <property type="entry name" value="FAD/NAD(P)-binding domain"/>
    <property type="match status" value="1"/>
</dbReference>
<keyword evidence="6" id="KW-1185">Reference proteome</keyword>
<evidence type="ECO:0000256" key="2">
    <source>
        <dbReference type="ARBA" id="ARBA00023002"/>
    </source>
</evidence>
<sequence length="430" mass="47001">MDKIDVVIVGGGLAGLVAANYLVSGGKKVVLLEKSNRQGGRAITNNKNGVLMNLGAHAIYLGGEAAATFKDFGLAIPGQHAVTSIQGIWKNDTVAIPTSLSTIMSSSLLTWKGRVDYAKLMLRLMKLRIESIRAINLSDWAEGEIKDPMVRHIFYALCRLTTYIHAPELQLARPVLKQIKRSLKSGVIYVDGGWDTLIQMLRKRAVDAGLKIVLDKKVIEIEPLIDHQIIKCSDGAAFYAADCLMAVPPTAAYKMLKGAERSSLRIWKEQAIPVTAACLDLGIKSLPQPDNQFAIGLDQAVFFTNQSRAAKLSQNGTSVVSVTKYHKVNQKEKFATGDDELKAVMNILHPGWEEVVEEKQYLSNITVTFDFPHVKRKQLPGPSIPEMNGIYIAGDWAGHDEMLADAAAASGKRAAIDILNSNQAEQRKEG</sequence>
<evidence type="ECO:0000313" key="6">
    <source>
        <dbReference type="Proteomes" id="UP001238088"/>
    </source>
</evidence>
<dbReference type="Proteomes" id="UP001238088">
    <property type="component" value="Unassembled WGS sequence"/>
</dbReference>
<dbReference type="Gene3D" id="1.10.3110.10">
    <property type="entry name" value="protoporphyrinogen ix oxidase, domain 3"/>
    <property type="match status" value="1"/>
</dbReference>
<feature type="domain" description="Amine oxidase" evidence="4">
    <location>
        <begin position="13"/>
        <end position="419"/>
    </location>
</feature>
<dbReference type="Pfam" id="PF01593">
    <property type="entry name" value="Amino_oxidase"/>
    <property type="match status" value="1"/>
</dbReference>
<reference evidence="5 6" key="1">
    <citation type="submission" date="2023-07" db="EMBL/GenBank/DDBJ databases">
        <title>Genomic Encyclopedia of Type Strains, Phase IV (KMG-IV): sequencing the most valuable type-strain genomes for metagenomic binning, comparative biology and taxonomic classification.</title>
        <authorList>
            <person name="Goeker M."/>
        </authorList>
    </citation>
    <scope>NUCLEOTIDE SEQUENCE [LARGE SCALE GENOMIC DNA]</scope>
    <source>
        <strain evidence="5 6">DSM 23494</strain>
    </source>
</reference>
<evidence type="ECO:0000313" key="5">
    <source>
        <dbReference type="EMBL" id="MDQ0272769.1"/>
    </source>
</evidence>
<dbReference type="InterPro" id="IPR001613">
    <property type="entry name" value="Flavin_amine_oxidase"/>
</dbReference>
<comment type="caution">
    <text evidence="5">The sequence shown here is derived from an EMBL/GenBank/DDBJ whole genome shotgun (WGS) entry which is preliminary data.</text>
</comment>
<evidence type="ECO:0000256" key="1">
    <source>
        <dbReference type="ARBA" id="ARBA00001974"/>
    </source>
</evidence>
<dbReference type="Gene3D" id="3.90.660.20">
    <property type="entry name" value="Protoporphyrinogen oxidase, mitochondrial, domain 2"/>
    <property type="match status" value="1"/>
</dbReference>
<organism evidence="5 6">
    <name type="scientific">Cytobacillus purgationiresistens</name>
    <dbReference type="NCBI Taxonomy" id="863449"/>
    <lineage>
        <taxon>Bacteria</taxon>
        <taxon>Bacillati</taxon>
        <taxon>Bacillota</taxon>
        <taxon>Bacilli</taxon>
        <taxon>Bacillales</taxon>
        <taxon>Bacillaceae</taxon>
        <taxon>Cytobacillus</taxon>
    </lineage>
</organism>
<dbReference type="InterPro" id="IPR036188">
    <property type="entry name" value="FAD/NAD-bd_sf"/>
</dbReference>
<keyword evidence="2" id="KW-0560">Oxidoreductase</keyword>
<proteinExistence type="inferred from homology"/>
<accession>A0ABU0ANB0</accession>
<gene>
    <name evidence="5" type="ORF">J2S17_004662</name>
</gene>
<comment type="similarity">
    <text evidence="3">Belongs to the carotenoid/retinoid oxidoreductase family. CrtN subfamily.</text>
</comment>
<dbReference type="PANTHER" id="PTHR43734">
    <property type="entry name" value="PHYTOENE DESATURASE"/>
    <property type="match status" value="1"/>
</dbReference>
<dbReference type="PRINTS" id="PR00757">
    <property type="entry name" value="AMINEOXDASEF"/>
</dbReference>